<dbReference type="Gene3D" id="1.20.58.120">
    <property type="entry name" value="BAG domain"/>
    <property type="match status" value="1"/>
</dbReference>
<dbReference type="PANTHER" id="PTHR12329:SF38">
    <property type="entry name" value="BAG FAMILY MOLECULAR CHAPERONE REGULATOR-LIKE PROTEIN"/>
    <property type="match status" value="1"/>
</dbReference>
<evidence type="ECO:0000313" key="2">
    <source>
        <dbReference type="EMBL" id="GEU61603.1"/>
    </source>
</evidence>
<proteinExistence type="predicted"/>
<protein>
    <submittedName>
        <fullName evidence="2">BAG family molecular chaperone regulator 1-like</fullName>
    </submittedName>
</protein>
<name>A0A6L2LIF8_TANCI</name>
<sequence>MLGVKSRNLRVAKGGDSTTGGELKKVLVKTTLLNLLYQKIVYKDKERDSKAYLDVAGVKDGSRMVLFDDIMSREKRLVENLKTMKIEKAKTKIVSITSEIDKLAKQVAEGDVKLRRRMQKQQPEFPQLDSGLTVPVFKQSDNPIDAVNHIMSFLSVVVTSRYPTTNKQLRNSSNPRQQATINDGRVTLQPVQGRQSSFATGTTKTYTPGTSRNNSRKKRTVIHYKCKGSKNCEGQVTQTVITHNAANQADDLDAYDSDYDKLNTAKVALMANFSHYGSDALAEIHNPDNMDKNMIN</sequence>
<dbReference type="PANTHER" id="PTHR12329">
    <property type="entry name" value="BCL2-ASSOCIATED ATHANOGENE"/>
    <property type="match status" value="1"/>
</dbReference>
<gene>
    <name evidence="2" type="ORF">Tci_033581</name>
</gene>
<dbReference type="Gene3D" id="3.10.20.90">
    <property type="entry name" value="Phosphatidylinositol 3-kinase Catalytic Subunit, Chain A, domain 1"/>
    <property type="match status" value="1"/>
</dbReference>
<dbReference type="GO" id="GO:0000774">
    <property type="term" value="F:adenyl-nucleotide exchange factor activity"/>
    <property type="evidence" value="ECO:0007669"/>
    <property type="project" value="TreeGrafter"/>
</dbReference>
<evidence type="ECO:0000256" key="1">
    <source>
        <dbReference type="SAM" id="MobiDB-lite"/>
    </source>
</evidence>
<comment type="caution">
    <text evidence="2">The sequence shown here is derived from an EMBL/GenBank/DDBJ whole genome shotgun (WGS) entry which is preliminary data.</text>
</comment>
<dbReference type="GO" id="GO:0005737">
    <property type="term" value="C:cytoplasm"/>
    <property type="evidence" value="ECO:0007669"/>
    <property type="project" value="TreeGrafter"/>
</dbReference>
<dbReference type="GO" id="GO:0050821">
    <property type="term" value="P:protein stabilization"/>
    <property type="evidence" value="ECO:0007669"/>
    <property type="project" value="TreeGrafter"/>
</dbReference>
<feature type="compositionally biased region" description="Low complexity" evidence="1">
    <location>
        <begin position="200"/>
        <end position="210"/>
    </location>
</feature>
<reference evidence="2" key="1">
    <citation type="journal article" date="2019" name="Sci. Rep.">
        <title>Draft genome of Tanacetum cinerariifolium, the natural source of mosquito coil.</title>
        <authorList>
            <person name="Yamashiro T."/>
            <person name="Shiraishi A."/>
            <person name="Satake H."/>
            <person name="Nakayama K."/>
        </authorList>
    </citation>
    <scope>NUCLEOTIDE SEQUENCE</scope>
</reference>
<dbReference type="InterPro" id="IPR036533">
    <property type="entry name" value="BAG_dom_sf"/>
</dbReference>
<dbReference type="GO" id="GO:0051087">
    <property type="term" value="F:protein-folding chaperone binding"/>
    <property type="evidence" value="ECO:0007669"/>
    <property type="project" value="InterPro"/>
</dbReference>
<dbReference type="InterPro" id="IPR039773">
    <property type="entry name" value="BAG_chaperone_regulator"/>
</dbReference>
<dbReference type="EMBL" id="BKCJ010004533">
    <property type="protein sequence ID" value="GEU61603.1"/>
    <property type="molecule type" value="Genomic_DNA"/>
</dbReference>
<feature type="region of interest" description="Disordered" evidence="1">
    <location>
        <begin position="196"/>
        <end position="216"/>
    </location>
</feature>
<organism evidence="2">
    <name type="scientific">Tanacetum cinerariifolium</name>
    <name type="common">Dalmatian daisy</name>
    <name type="synonym">Chrysanthemum cinerariifolium</name>
    <dbReference type="NCBI Taxonomy" id="118510"/>
    <lineage>
        <taxon>Eukaryota</taxon>
        <taxon>Viridiplantae</taxon>
        <taxon>Streptophyta</taxon>
        <taxon>Embryophyta</taxon>
        <taxon>Tracheophyta</taxon>
        <taxon>Spermatophyta</taxon>
        <taxon>Magnoliopsida</taxon>
        <taxon>eudicotyledons</taxon>
        <taxon>Gunneridae</taxon>
        <taxon>Pentapetalae</taxon>
        <taxon>asterids</taxon>
        <taxon>campanulids</taxon>
        <taxon>Asterales</taxon>
        <taxon>Asteraceae</taxon>
        <taxon>Asteroideae</taxon>
        <taxon>Anthemideae</taxon>
        <taxon>Anthemidinae</taxon>
        <taxon>Tanacetum</taxon>
    </lineage>
</organism>
<dbReference type="AlphaFoldDB" id="A0A6L2LIF8"/>
<accession>A0A6L2LIF8</accession>